<name>A0A9P6ATT1_9AGAM</name>
<dbReference type="AlphaFoldDB" id="A0A9P6ATT1"/>
<organism evidence="3 4">
    <name type="scientific">Hydnum rufescens UP504</name>
    <dbReference type="NCBI Taxonomy" id="1448309"/>
    <lineage>
        <taxon>Eukaryota</taxon>
        <taxon>Fungi</taxon>
        <taxon>Dikarya</taxon>
        <taxon>Basidiomycota</taxon>
        <taxon>Agaricomycotina</taxon>
        <taxon>Agaricomycetes</taxon>
        <taxon>Cantharellales</taxon>
        <taxon>Hydnaceae</taxon>
        <taxon>Hydnum</taxon>
    </lineage>
</organism>
<comment type="caution">
    <text evidence="3">The sequence shown here is derived from an EMBL/GenBank/DDBJ whole genome shotgun (WGS) entry which is preliminary data.</text>
</comment>
<keyword evidence="1" id="KW-0175">Coiled coil</keyword>
<feature type="compositionally biased region" description="Polar residues" evidence="2">
    <location>
        <begin position="158"/>
        <end position="175"/>
    </location>
</feature>
<accession>A0A9P6ATT1</accession>
<evidence type="ECO:0000313" key="4">
    <source>
        <dbReference type="Proteomes" id="UP000886523"/>
    </source>
</evidence>
<proteinExistence type="predicted"/>
<reference evidence="3" key="1">
    <citation type="journal article" date="2020" name="Nat. Commun.">
        <title>Large-scale genome sequencing of mycorrhizal fungi provides insights into the early evolution of symbiotic traits.</title>
        <authorList>
            <person name="Miyauchi S."/>
            <person name="Kiss E."/>
            <person name="Kuo A."/>
            <person name="Drula E."/>
            <person name="Kohler A."/>
            <person name="Sanchez-Garcia M."/>
            <person name="Morin E."/>
            <person name="Andreopoulos B."/>
            <person name="Barry K.W."/>
            <person name="Bonito G."/>
            <person name="Buee M."/>
            <person name="Carver A."/>
            <person name="Chen C."/>
            <person name="Cichocki N."/>
            <person name="Clum A."/>
            <person name="Culley D."/>
            <person name="Crous P.W."/>
            <person name="Fauchery L."/>
            <person name="Girlanda M."/>
            <person name="Hayes R.D."/>
            <person name="Keri Z."/>
            <person name="LaButti K."/>
            <person name="Lipzen A."/>
            <person name="Lombard V."/>
            <person name="Magnuson J."/>
            <person name="Maillard F."/>
            <person name="Murat C."/>
            <person name="Nolan M."/>
            <person name="Ohm R.A."/>
            <person name="Pangilinan J."/>
            <person name="Pereira M.F."/>
            <person name="Perotto S."/>
            <person name="Peter M."/>
            <person name="Pfister S."/>
            <person name="Riley R."/>
            <person name="Sitrit Y."/>
            <person name="Stielow J.B."/>
            <person name="Szollosi G."/>
            <person name="Zifcakova L."/>
            <person name="Stursova M."/>
            <person name="Spatafora J.W."/>
            <person name="Tedersoo L."/>
            <person name="Vaario L.M."/>
            <person name="Yamada A."/>
            <person name="Yan M."/>
            <person name="Wang P."/>
            <person name="Xu J."/>
            <person name="Bruns T."/>
            <person name="Baldrian P."/>
            <person name="Vilgalys R."/>
            <person name="Dunand C."/>
            <person name="Henrissat B."/>
            <person name="Grigoriev I.V."/>
            <person name="Hibbett D."/>
            <person name="Nagy L.G."/>
            <person name="Martin F.M."/>
        </authorList>
    </citation>
    <scope>NUCLEOTIDE SEQUENCE</scope>
    <source>
        <strain evidence="3">UP504</strain>
    </source>
</reference>
<dbReference type="Proteomes" id="UP000886523">
    <property type="component" value="Unassembled WGS sequence"/>
</dbReference>
<dbReference type="PANTHER" id="PTHR33096">
    <property type="entry name" value="CXC2 DOMAIN-CONTAINING PROTEIN"/>
    <property type="match status" value="1"/>
</dbReference>
<dbReference type="PANTHER" id="PTHR33096:SF1">
    <property type="entry name" value="CXC1-LIKE CYSTEINE CLUSTER ASSOCIATED WITH KDZ TRANSPOSASES DOMAIN-CONTAINING PROTEIN"/>
    <property type="match status" value="1"/>
</dbReference>
<dbReference type="EMBL" id="MU129012">
    <property type="protein sequence ID" value="KAF9510706.1"/>
    <property type="molecule type" value="Genomic_DNA"/>
</dbReference>
<dbReference type="Pfam" id="PF18758">
    <property type="entry name" value="KDZ"/>
    <property type="match status" value="1"/>
</dbReference>
<protein>
    <submittedName>
        <fullName evidence="3">Uncharacterized protein</fullName>
    </submittedName>
</protein>
<keyword evidence="4" id="KW-1185">Reference proteome</keyword>
<feature type="region of interest" description="Disordered" evidence="2">
    <location>
        <begin position="153"/>
        <end position="180"/>
    </location>
</feature>
<evidence type="ECO:0000256" key="1">
    <source>
        <dbReference type="SAM" id="Coils"/>
    </source>
</evidence>
<evidence type="ECO:0000256" key="2">
    <source>
        <dbReference type="SAM" id="MobiDB-lite"/>
    </source>
</evidence>
<evidence type="ECO:0000313" key="3">
    <source>
        <dbReference type="EMBL" id="KAF9510706.1"/>
    </source>
</evidence>
<gene>
    <name evidence="3" type="ORF">BS47DRAFT_1364382</name>
</gene>
<feature type="coiled-coil region" evidence="1">
    <location>
        <begin position="914"/>
        <end position="941"/>
    </location>
</feature>
<sequence length="1170" mass="128775">MNHTPTMGGVWFYRSQGTPTRPNLGMGTHDTRTMEPPDKPHLLKQGIFFGTGSPSKISGVRGSSPQEALGMEVWVNLKMAYGSPTMAWVWVQKYNVTFRDNEPLCHCSVAVRLVSIPGGENKGKHFYAEQPPQNHHRLMVHHTASLQARGVAGELKPSASTMPASPKATPSNPSSPIKLGASLASSSVPTAMDTGIGPLGGGVSEVTMLLKQMKLELASTQLEIAALRCEVTGLGRDVSGVWGDVGELHNLLTDDGIDICSSFSTAHAAIDGHTVISAHGEPAKVTAVPECHSLVFQDRSIQNECEAVGIVLEIQIHWNGNPIHSIHMHNMVKILKWLLKSTYFPPPGSSGGCGLIAFMKQVKQRGPGGLQEKVDLLGNAALHIPSDPSVPDFICNAFQSLQADSLQSSSPSGNPLGIDINMELEQLGFSTLFLETVGIPAAFSDLPIPPKITPANNIHKPPIIPKKPKSIDASTTCSSPLAALSAGPEHNECLLGFGNGGPACLDSALSQLVNSTSWSPITTLNNEGLNQIFTDEVPISTKQSKCIAATNWDSWMPFNAHLPACDGDKGCHTRTLKITCVHLKIDLDLLDFTLTVFKVEQPNIHGWDTLQQHFRKALQYYNILVSSMEEVVNNAVILARKQKQESTSLPNQVLSDHVTSAVPAVSDLEDHKPTVNNTRPSIYLQYHCPACFGGVKYPKDGRPCIFVASDGCTTQWQQQDRYDRQDYPLGLPIPQDLFVPTSETSAMSEYYTETKAAAKFASDKRPPTFDYHIRVSKEHVDKGLIVLYFMLTMIQKLLGELPESFMVGFFYDIICVMHHEMEHWQLLPQCLPHLKFATPVFHSYGHQWPCQLSYHPYKNPEFGCTDGPEKDAGVKAIEAVLNILKTQTSLQQQIMTTSNRQAAVALHDPSSPLCNEFLNQLDQLQTSLEKVELQLVKKESDLLLHGKMMRGDLDKIKSSQCLSTLPPAGISLEIQCMLANWDDAPQGTIPPKTLDRKGLFSLDVDGVIWKDKNMRVAIIAYLDLEGCQVKLDIIKQEVTNIHVWYAEEYNAIQAAIHEAETNSTLRFHLSHKLAALEEVGVTWDYSLHQLLYPAELQSIIQFASRTMPADTISVHMLSTLAHEDGPNSDSEDCMEEWNAAIPISEELRKIDKDKECSRSEGFPDDASKFK</sequence>
<dbReference type="OrthoDB" id="2505969at2759"/>
<dbReference type="InterPro" id="IPR040521">
    <property type="entry name" value="KDZ"/>
</dbReference>